<dbReference type="GO" id="GO:0016787">
    <property type="term" value="F:hydrolase activity"/>
    <property type="evidence" value="ECO:0007669"/>
    <property type="project" value="InterPro"/>
</dbReference>
<dbReference type="Gene3D" id="3.30.70.360">
    <property type="match status" value="1"/>
</dbReference>
<dbReference type="SUPFAM" id="SSF53187">
    <property type="entry name" value="Zn-dependent exopeptidases"/>
    <property type="match status" value="1"/>
</dbReference>
<dbReference type="InterPro" id="IPR036264">
    <property type="entry name" value="Bact_exopeptidase_dim_dom"/>
</dbReference>
<dbReference type="PANTHER" id="PTHR11014:SF169">
    <property type="entry name" value="CLAN MH, FAMILY M20, PEPTIDASE T-LIKE METALLOPEPTIDASE"/>
    <property type="match status" value="1"/>
</dbReference>
<feature type="domain" description="Peptidase M20 dimerisation" evidence="1">
    <location>
        <begin position="175"/>
        <end position="274"/>
    </location>
</feature>
<dbReference type="InterPro" id="IPR017439">
    <property type="entry name" value="Amidohydrolase"/>
</dbReference>
<sequence>MRRHNYAAAVELRHELHTHPELSNEEVWTKQRLMDFVRQHTRRLQVHDRGNWFYAVYREPTTGTPRDTLLFRADFDALPMDEVIALPWASKVPGKAHKCGHDGHSATLAAFAMEVDQCGAANDVVFLWQPAEEVGMGAQQCLPVLDAERVTRVYGYHNMSGFPYRAIAVRNGIMHCASVGMILKLTGSPAHASQPETGKNPSLAIATLIQRIPKLTENAAGLLLCTVVQVNIGNRQFGMSAYKGELLLTIRAAYESELETLKADLVRLAESEAAAAGLTCAIEYSDAFPETRNAAECADHVRVVAKARGLQVCEMTAPFRPSEDFGYYGKHRPACFFFIGNGGDYPPIHTSSYDFRDEVIEVGVRMFKGLAGVREVPQSSL</sequence>
<name>A0AAW0F767_9TRYP</name>
<comment type="caution">
    <text evidence="2">The sequence shown here is derived from an EMBL/GenBank/DDBJ whole genome shotgun (WGS) entry which is preliminary data.</text>
</comment>
<organism evidence="2 3">
    <name type="scientific">Novymonas esmeraldas</name>
    <dbReference type="NCBI Taxonomy" id="1808958"/>
    <lineage>
        <taxon>Eukaryota</taxon>
        <taxon>Discoba</taxon>
        <taxon>Euglenozoa</taxon>
        <taxon>Kinetoplastea</taxon>
        <taxon>Metakinetoplastina</taxon>
        <taxon>Trypanosomatida</taxon>
        <taxon>Trypanosomatidae</taxon>
        <taxon>Novymonas</taxon>
    </lineage>
</organism>
<proteinExistence type="predicted"/>
<evidence type="ECO:0000313" key="3">
    <source>
        <dbReference type="Proteomes" id="UP001430356"/>
    </source>
</evidence>
<evidence type="ECO:0000313" key="2">
    <source>
        <dbReference type="EMBL" id="KAK7201206.1"/>
    </source>
</evidence>
<reference evidence="2 3" key="1">
    <citation type="journal article" date="2021" name="MBio">
        <title>A New Model Trypanosomatid, Novymonas esmeraldas: Genomic Perception of Its 'Candidatus Pandoraea novymonadis' Endosymbiont.</title>
        <authorList>
            <person name="Zakharova A."/>
            <person name="Saura A."/>
            <person name="Butenko A."/>
            <person name="Podesvova L."/>
            <person name="Warmusova S."/>
            <person name="Kostygov A.Y."/>
            <person name="Nenarokova A."/>
            <person name="Lukes J."/>
            <person name="Opperdoes F.R."/>
            <person name="Yurchenko V."/>
        </authorList>
    </citation>
    <scope>NUCLEOTIDE SEQUENCE [LARGE SCALE GENOMIC DNA]</scope>
    <source>
        <strain evidence="2 3">E262AT.01</strain>
    </source>
</reference>
<dbReference type="NCBIfam" id="TIGR01891">
    <property type="entry name" value="amidohydrolases"/>
    <property type="match status" value="1"/>
</dbReference>
<dbReference type="EMBL" id="JAECZO010000012">
    <property type="protein sequence ID" value="KAK7201206.1"/>
    <property type="molecule type" value="Genomic_DNA"/>
</dbReference>
<gene>
    <name evidence="2" type="ORF">NESM_000182200</name>
</gene>
<protein>
    <submittedName>
        <fullName evidence="2">Peptidase family M20/M25/M40/Peptidase dimerization domain containing protein</fullName>
    </submittedName>
</protein>
<dbReference type="Pfam" id="PF01546">
    <property type="entry name" value="Peptidase_M20"/>
    <property type="match status" value="1"/>
</dbReference>
<dbReference type="PANTHER" id="PTHR11014">
    <property type="entry name" value="PEPTIDASE M20 FAMILY MEMBER"/>
    <property type="match status" value="1"/>
</dbReference>
<evidence type="ECO:0000259" key="1">
    <source>
        <dbReference type="Pfam" id="PF07687"/>
    </source>
</evidence>
<dbReference type="Proteomes" id="UP001430356">
    <property type="component" value="Unassembled WGS sequence"/>
</dbReference>
<dbReference type="Gene3D" id="3.40.630.10">
    <property type="entry name" value="Zn peptidases"/>
    <property type="match status" value="1"/>
</dbReference>
<dbReference type="AlphaFoldDB" id="A0AAW0F767"/>
<dbReference type="Pfam" id="PF07687">
    <property type="entry name" value="M20_dimer"/>
    <property type="match status" value="1"/>
</dbReference>
<dbReference type="InterPro" id="IPR011650">
    <property type="entry name" value="Peptidase_M20_dimer"/>
</dbReference>
<accession>A0AAW0F767</accession>
<dbReference type="InterPro" id="IPR002933">
    <property type="entry name" value="Peptidase_M20"/>
</dbReference>
<dbReference type="SUPFAM" id="SSF55031">
    <property type="entry name" value="Bacterial exopeptidase dimerisation domain"/>
    <property type="match status" value="1"/>
</dbReference>
<keyword evidence="3" id="KW-1185">Reference proteome</keyword>